<dbReference type="EMBL" id="BGZK01000082">
    <property type="protein sequence ID" value="GBP16801.1"/>
    <property type="molecule type" value="Genomic_DNA"/>
</dbReference>
<comment type="caution">
    <text evidence="1">The sequence shown here is derived from an EMBL/GenBank/DDBJ whole genome shotgun (WGS) entry which is preliminary data.</text>
</comment>
<organism evidence="1 2">
    <name type="scientific">Eumeta variegata</name>
    <name type="common">Bagworm moth</name>
    <name type="synonym">Eumeta japonica</name>
    <dbReference type="NCBI Taxonomy" id="151549"/>
    <lineage>
        <taxon>Eukaryota</taxon>
        <taxon>Metazoa</taxon>
        <taxon>Ecdysozoa</taxon>
        <taxon>Arthropoda</taxon>
        <taxon>Hexapoda</taxon>
        <taxon>Insecta</taxon>
        <taxon>Pterygota</taxon>
        <taxon>Neoptera</taxon>
        <taxon>Endopterygota</taxon>
        <taxon>Lepidoptera</taxon>
        <taxon>Glossata</taxon>
        <taxon>Ditrysia</taxon>
        <taxon>Tineoidea</taxon>
        <taxon>Psychidae</taxon>
        <taxon>Oiketicinae</taxon>
        <taxon>Eumeta</taxon>
    </lineage>
</organism>
<reference evidence="1 2" key="1">
    <citation type="journal article" date="2019" name="Commun. Biol.">
        <title>The bagworm genome reveals a unique fibroin gene that provides high tensile strength.</title>
        <authorList>
            <person name="Kono N."/>
            <person name="Nakamura H."/>
            <person name="Ohtoshi R."/>
            <person name="Tomita M."/>
            <person name="Numata K."/>
            <person name="Arakawa K."/>
        </authorList>
    </citation>
    <scope>NUCLEOTIDE SEQUENCE [LARGE SCALE GENOMIC DNA]</scope>
</reference>
<evidence type="ECO:0000313" key="1">
    <source>
        <dbReference type="EMBL" id="GBP16801.1"/>
    </source>
</evidence>
<dbReference type="Proteomes" id="UP000299102">
    <property type="component" value="Unassembled WGS sequence"/>
</dbReference>
<accession>A0A4C1TS21</accession>
<proteinExistence type="predicted"/>
<gene>
    <name evidence="1" type="ORF">EVAR_13187_1</name>
</gene>
<name>A0A4C1TS21_EUMVA</name>
<sequence length="87" mass="9498">MYKDVGRRVELHRSPHLRNFTLVRSSTWSDTLKSACGIVNTLDPGRADTPALLALVLGSAPSVATLSRYERAENNFGIAYSPPGKIL</sequence>
<keyword evidence="2" id="KW-1185">Reference proteome</keyword>
<protein>
    <submittedName>
        <fullName evidence="1">Uncharacterized protein</fullName>
    </submittedName>
</protein>
<evidence type="ECO:0000313" key="2">
    <source>
        <dbReference type="Proteomes" id="UP000299102"/>
    </source>
</evidence>
<dbReference type="AlphaFoldDB" id="A0A4C1TS21"/>